<name>A0ABP4IF79_9PSEU</name>
<keyword evidence="2" id="KW-1133">Transmembrane helix</keyword>
<gene>
    <name evidence="3" type="ORF">GCM10009613_28210</name>
</gene>
<feature type="region of interest" description="Disordered" evidence="1">
    <location>
        <begin position="1"/>
        <end position="68"/>
    </location>
</feature>
<evidence type="ECO:0000313" key="4">
    <source>
        <dbReference type="Proteomes" id="UP001501414"/>
    </source>
</evidence>
<feature type="compositionally biased region" description="Basic and acidic residues" evidence="1">
    <location>
        <begin position="47"/>
        <end position="60"/>
    </location>
</feature>
<keyword evidence="4" id="KW-1185">Reference proteome</keyword>
<protein>
    <submittedName>
        <fullName evidence="3">Uncharacterized protein</fullName>
    </submittedName>
</protein>
<evidence type="ECO:0000256" key="1">
    <source>
        <dbReference type="SAM" id="MobiDB-lite"/>
    </source>
</evidence>
<comment type="caution">
    <text evidence="3">The sequence shown here is derived from an EMBL/GenBank/DDBJ whole genome shotgun (WGS) entry which is preliminary data.</text>
</comment>
<evidence type="ECO:0000313" key="3">
    <source>
        <dbReference type="EMBL" id="GAA1389390.1"/>
    </source>
</evidence>
<keyword evidence="2" id="KW-0812">Transmembrane</keyword>
<feature type="compositionally biased region" description="Gly residues" evidence="1">
    <location>
        <begin position="7"/>
        <end position="23"/>
    </location>
</feature>
<proteinExistence type="predicted"/>
<feature type="transmembrane region" description="Helical" evidence="2">
    <location>
        <begin position="111"/>
        <end position="129"/>
    </location>
</feature>
<organism evidence="3 4">
    <name type="scientific">Pseudonocardia kongjuensis</name>
    <dbReference type="NCBI Taxonomy" id="102227"/>
    <lineage>
        <taxon>Bacteria</taxon>
        <taxon>Bacillati</taxon>
        <taxon>Actinomycetota</taxon>
        <taxon>Actinomycetes</taxon>
        <taxon>Pseudonocardiales</taxon>
        <taxon>Pseudonocardiaceae</taxon>
        <taxon>Pseudonocardia</taxon>
    </lineage>
</organism>
<keyword evidence="2" id="KW-0472">Membrane</keyword>
<feature type="transmembrane region" description="Helical" evidence="2">
    <location>
        <begin position="136"/>
        <end position="157"/>
    </location>
</feature>
<reference evidence="4" key="1">
    <citation type="journal article" date="2019" name="Int. J. Syst. Evol. Microbiol.">
        <title>The Global Catalogue of Microorganisms (GCM) 10K type strain sequencing project: providing services to taxonomists for standard genome sequencing and annotation.</title>
        <authorList>
            <consortium name="The Broad Institute Genomics Platform"/>
            <consortium name="The Broad Institute Genome Sequencing Center for Infectious Disease"/>
            <person name="Wu L."/>
            <person name="Ma J."/>
        </authorList>
    </citation>
    <scope>NUCLEOTIDE SEQUENCE [LARGE SCALE GENOMIC DNA]</scope>
    <source>
        <strain evidence="4">JCM 11896</strain>
    </source>
</reference>
<accession>A0ABP4IF79</accession>
<evidence type="ECO:0000256" key="2">
    <source>
        <dbReference type="SAM" id="Phobius"/>
    </source>
</evidence>
<feature type="transmembrane region" description="Helical" evidence="2">
    <location>
        <begin position="76"/>
        <end position="99"/>
    </location>
</feature>
<dbReference type="Proteomes" id="UP001501414">
    <property type="component" value="Unassembled WGS sequence"/>
</dbReference>
<dbReference type="EMBL" id="BAAAJK010000010">
    <property type="protein sequence ID" value="GAA1389390.1"/>
    <property type="molecule type" value="Genomic_DNA"/>
</dbReference>
<sequence>MRRGAPGARGGAGSRRGIGGGAADPGPDDHPASRPPARRRGGGAGRAGRDGAGRDRESRPVDPPVRVSGPGRLLRGLAGVLAGGLVVLAAGLVVVEWLAGRNGVPGPGTGAIAAHLIAAVVAVTGQVVADRRADRTGTLAALGVIGTVALVLGLGWFL</sequence>